<feature type="domain" description="Formyl transferase N-terminal" evidence="7">
    <location>
        <begin position="7"/>
        <end position="182"/>
    </location>
</feature>
<evidence type="ECO:0000256" key="3">
    <source>
        <dbReference type="ARBA" id="ARBA00022755"/>
    </source>
</evidence>
<evidence type="ECO:0000256" key="1">
    <source>
        <dbReference type="ARBA" id="ARBA00005054"/>
    </source>
</evidence>
<dbReference type="GO" id="GO:0004644">
    <property type="term" value="F:phosphoribosylglycinamide formyltransferase activity"/>
    <property type="evidence" value="ECO:0007669"/>
    <property type="project" value="UniProtKB-EC"/>
</dbReference>
<dbReference type="InterPro" id="IPR001555">
    <property type="entry name" value="GART_AS"/>
</dbReference>
<accession>A0ABT6B9X4</accession>
<feature type="active site" description="Proton donor" evidence="6">
    <location>
        <position position="109"/>
    </location>
</feature>
<proteinExistence type="inferred from homology"/>
<comment type="pathway">
    <text evidence="1 6">Purine metabolism; IMP biosynthesis via de novo pathway; N(2)-formyl-N(1)-(5-phospho-D-ribosyl)glycinamide from N(1)-(5-phospho-D-ribosyl)glycinamide (10-formyl THF route): step 1/1.</text>
</comment>
<comment type="catalytic activity">
    <reaction evidence="5 6">
        <text>N(1)-(5-phospho-beta-D-ribosyl)glycinamide + (6R)-10-formyltetrahydrofolate = N(2)-formyl-N(1)-(5-phospho-beta-D-ribosyl)glycinamide + (6S)-5,6,7,8-tetrahydrofolate + H(+)</text>
        <dbReference type="Rhea" id="RHEA:15053"/>
        <dbReference type="ChEBI" id="CHEBI:15378"/>
        <dbReference type="ChEBI" id="CHEBI:57453"/>
        <dbReference type="ChEBI" id="CHEBI:143788"/>
        <dbReference type="ChEBI" id="CHEBI:147286"/>
        <dbReference type="ChEBI" id="CHEBI:195366"/>
        <dbReference type="EC" id="2.1.2.2"/>
    </reaction>
</comment>
<feature type="site" description="Raises pKa of active site His" evidence="6">
    <location>
        <position position="145"/>
    </location>
</feature>
<dbReference type="PROSITE" id="PS00373">
    <property type="entry name" value="GART"/>
    <property type="match status" value="1"/>
</dbReference>
<dbReference type="PANTHER" id="PTHR43369:SF2">
    <property type="entry name" value="PHOSPHORIBOSYLGLYCINAMIDE FORMYLTRANSFERASE"/>
    <property type="match status" value="1"/>
</dbReference>
<dbReference type="PANTHER" id="PTHR43369">
    <property type="entry name" value="PHOSPHORIBOSYLGLYCINAMIDE FORMYLTRANSFERASE"/>
    <property type="match status" value="1"/>
</dbReference>
<evidence type="ECO:0000313" key="8">
    <source>
        <dbReference type="EMBL" id="MDF4024911.1"/>
    </source>
</evidence>
<evidence type="ECO:0000256" key="2">
    <source>
        <dbReference type="ARBA" id="ARBA00022679"/>
    </source>
</evidence>
<dbReference type="SUPFAM" id="SSF53328">
    <property type="entry name" value="Formyltransferase"/>
    <property type="match status" value="1"/>
</dbReference>
<sequence>MVDRPLRVAVLASGRGSNLAALIAARLQVDFVLVGSDKAKAGALALAAAAGIPTLHLNPRDYADRASFDRALFGRVAEAQPDLLVLAGYMRIIDGTVIAPWEGRAINIHPSLLPKYRGLHTHRQCLAAGDAEHGASVHFVTAELDGGPVVAQARIPVGADDTEETLAARLLTREHALLPAVVRAIASGRLAWQGGPVFDGTPLTAPLDLTALR</sequence>
<dbReference type="InterPro" id="IPR004607">
    <property type="entry name" value="GART"/>
</dbReference>
<evidence type="ECO:0000256" key="5">
    <source>
        <dbReference type="ARBA" id="ARBA00047664"/>
    </source>
</evidence>
<dbReference type="Pfam" id="PF00551">
    <property type="entry name" value="Formyl_trans_N"/>
    <property type="match status" value="1"/>
</dbReference>
<keyword evidence="9" id="KW-1185">Reference proteome</keyword>
<keyword evidence="3 6" id="KW-0658">Purine biosynthesis</keyword>
<dbReference type="EMBL" id="JARJJS010000002">
    <property type="protein sequence ID" value="MDF4024911.1"/>
    <property type="molecule type" value="Genomic_DNA"/>
</dbReference>
<dbReference type="NCBIfam" id="TIGR00639">
    <property type="entry name" value="PurN"/>
    <property type="match status" value="1"/>
</dbReference>
<name>A0ABT6B9X4_9GAMM</name>
<keyword evidence="2 6" id="KW-0808">Transferase</keyword>
<dbReference type="InterPro" id="IPR002376">
    <property type="entry name" value="Formyl_transf_N"/>
</dbReference>
<dbReference type="InterPro" id="IPR036477">
    <property type="entry name" value="Formyl_transf_N_sf"/>
</dbReference>
<reference evidence="8 9" key="1">
    <citation type="journal article" date="2024" name="Curr. Microbiol.">
        <title>Luteibacter sahnii sp. nov., A Novel Yellow-Colored Xanthomonadin Pigment Producing Probiotic Bacterium from Healthy Rice Seed Microbiome.</title>
        <authorList>
            <person name="Jaiswal G."/>
            <person name="Rana R."/>
            <person name="Nayak P.K."/>
            <person name="Chouhan R."/>
            <person name="Gandhi S.G."/>
            <person name="Patel H.K."/>
            <person name="Patil P.B."/>
        </authorList>
    </citation>
    <scope>NUCLEOTIDE SEQUENCE [LARGE SCALE GENOMIC DNA]</scope>
    <source>
        <strain evidence="8 9">PPL201</strain>
    </source>
</reference>
<feature type="binding site" evidence="6">
    <location>
        <position position="65"/>
    </location>
    <ligand>
        <name>(6R)-10-formyltetrahydrofolate</name>
        <dbReference type="ChEBI" id="CHEBI:195366"/>
    </ligand>
</feature>
<dbReference type="HAMAP" id="MF_01930">
    <property type="entry name" value="PurN"/>
    <property type="match status" value="1"/>
</dbReference>
<evidence type="ECO:0000313" key="9">
    <source>
        <dbReference type="Proteomes" id="UP001528850"/>
    </source>
</evidence>
<protein>
    <recommendedName>
        <fullName evidence="6">Phosphoribosylglycinamide formyltransferase</fullName>
        <ecNumber evidence="6">2.1.2.2</ecNumber>
    </recommendedName>
    <alternativeName>
        <fullName evidence="6">5'-phosphoribosylglycinamide transformylase</fullName>
    </alternativeName>
    <alternativeName>
        <fullName evidence="6">GAR transformylase</fullName>
        <shortName evidence="6">GART</shortName>
    </alternativeName>
</protein>
<dbReference type="Proteomes" id="UP001528850">
    <property type="component" value="Unassembled WGS sequence"/>
</dbReference>
<comment type="caution">
    <text evidence="8">The sequence shown here is derived from an EMBL/GenBank/DDBJ whole genome shotgun (WGS) entry which is preliminary data.</text>
</comment>
<dbReference type="Gene3D" id="3.40.50.170">
    <property type="entry name" value="Formyl transferase, N-terminal domain"/>
    <property type="match status" value="1"/>
</dbReference>
<comment type="function">
    <text evidence="6">Catalyzes the transfer of a formyl group from 10-formyltetrahydrofolate to 5-phospho-ribosyl-glycinamide (GAR), producing 5-phospho-ribosyl-N-formylglycinamide (FGAR) and tetrahydrofolate.</text>
</comment>
<evidence type="ECO:0000256" key="6">
    <source>
        <dbReference type="HAMAP-Rule" id="MF_01930"/>
    </source>
</evidence>
<feature type="binding site" evidence="6">
    <location>
        <begin position="16"/>
        <end position="18"/>
    </location>
    <ligand>
        <name>N(1)-(5-phospho-beta-D-ribosyl)glycinamide</name>
        <dbReference type="ChEBI" id="CHEBI:143788"/>
    </ligand>
</feature>
<organism evidence="8 9">
    <name type="scientific">Luteibacter sahnii</name>
    <dbReference type="NCBI Taxonomy" id="3021977"/>
    <lineage>
        <taxon>Bacteria</taxon>
        <taxon>Pseudomonadati</taxon>
        <taxon>Pseudomonadota</taxon>
        <taxon>Gammaproteobacteria</taxon>
        <taxon>Lysobacterales</taxon>
        <taxon>Rhodanobacteraceae</taxon>
        <taxon>Luteibacter</taxon>
    </lineage>
</organism>
<evidence type="ECO:0000256" key="4">
    <source>
        <dbReference type="ARBA" id="ARBA00038440"/>
    </source>
</evidence>
<feature type="binding site" evidence="6">
    <location>
        <position position="107"/>
    </location>
    <ligand>
        <name>(6R)-10-formyltetrahydrofolate</name>
        <dbReference type="ChEBI" id="CHEBI:195366"/>
    </ligand>
</feature>
<gene>
    <name evidence="6 8" type="primary">purN</name>
    <name evidence="8" type="ORF">P3W24_08055</name>
</gene>
<evidence type="ECO:0000259" key="7">
    <source>
        <dbReference type="Pfam" id="PF00551"/>
    </source>
</evidence>
<dbReference type="EC" id="2.1.2.2" evidence="6"/>
<feature type="binding site" evidence="6">
    <location>
        <begin position="90"/>
        <end position="93"/>
    </location>
    <ligand>
        <name>(6R)-10-formyltetrahydrofolate</name>
        <dbReference type="ChEBI" id="CHEBI:195366"/>
    </ligand>
</feature>
<comment type="similarity">
    <text evidence="4 6">Belongs to the GART family.</text>
</comment>
<dbReference type="CDD" id="cd08645">
    <property type="entry name" value="FMT_core_GART"/>
    <property type="match status" value="1"/>
</dbReference>